<organism evidence="3 4">
    <name type="scientific">Hymenobacter mellowenesis</name>
    <dbReference type="NCBI Taxonomy" id="3063995"/>
    <lineage>
        <taxon>Bacteria</taxon>
        <taxon>Pseudomonadati</taxon>
        <taxon>Bacteroidota</taxon>
        <taxon>Cytophagia</taxon>
        <taxon>Cytophagales</taxon>
        <taxon>Hymenobacteraceae</taxon>
        <taxon>Hymenobacter</taxon>
    </lineage>
</organism>
<name>A0ABT9AFI2_9BACT</name>
<keyword evidence="2" id="KW-0732">Signal</keyword>
<dbReference type="Proteomes" id="UP001167796">
    <property type="component" value="Unassembled WGS sequence"/>
</dbReference>
<proteinExistence type="predicted"/>
<sequence>MLLPNVFLLLVLLAATAAPSRADQGYRLGLKFAQVAVASQRAQHRVALQCMAAVRNNVLVKTVAVETHPGILLLAESPANVTGRLKGREGFRFSSQDKNLVVASQFSVGVLYGVSALLRPLQDGQAFANRNGCNCPRRKGAARSQINPSPCPTSPLNAVIHHGRGSDEVQLAPKKCTWSGLCLLSQPIYSFHPWRSAENQKSYAHAAGKRFMFNWRRPPHYRDSS</sequence>
<dbReference type="RefSeq" id="WP_305013307.1">
    <property type="nucleotide sequence ID" value="NZ_JAUQSX010000011.1"/>
</dbReference>
<evidence type="ECO:0000313" key="3">
    <source>
        <dbReference type="EMBL" id="MDO7848637.1"/>
    </source>
</evidence>
<evidence type="ECO:0000256" key="1">
    <source>
        <dbReference type="ARBA" id="ARBA00022801"/>
    </source>
</evidence>
<gene>
    <name evidence="3" type="ORF">Q5H92_19885</name>
</gene>
<protein>
    <submittedName>
        <fullName evidence="3">Uncharacterized protein</fullName>
    </submittedName>
</protein>
<dbReference type="SUPFAM" id="SSF55545">
    <property type="entry name" value="beta-N-acetylhexosaminidase-like domain"/>
    <property type="match status" value="1"/>
</dbReference>
<evidence type="ECO:0000313" key="4">
    <source>
        <dbReference type="Proteomes" id="UP001167796"/>
    </source>
</evidence>
<keyword evidence="4" id="KW-1185">Reference proteome</keyword>
<keyword evidence="1" id="KW-0378">Hydrolase</keyword>
<dbReference type="EMBL" id="JAUQSX010000011">
    <property type="protein sequence ID" value="MDO7848637.1"/>
    <property type="molecule type" value="Genomic_DNA"/>
</dbReference>
<accession>A0ABT9AFI2</accession>
<feature type="chain" id="PRO_5047021198" evidence="2">
    <location>
        <begin position="18"/>
        <end position="225"/>
    </location>
</feature>
<dbReference type="Gene3D" id="3.30.379.10">
    <property type="entry name" value="Chitobiase/beta-hexosaminidase domain 2-like"/>
    <property type="match status" value="1"/>
</dbReference>
<reference evidence="3" key="1">
    <citation type="submission" date="2023-07" db="EMBL/GenBank/DDBJ databases">
        <authorList>
            <person name="Kim M.K."/>
        </authorList>
    </citation>
    <scope>NUCLEOTIDE SEQUENCE</scope>
    <source>
        <strain evidence="3">M29</strain>
    </source>
</reference>
<feature type="signal peptide" evidence="2">
    <location>
        <begin position="1"/>
        <end position="17"/>
    </location>
</feature>
<evidence type="ECO:0000256" key="2">
    <source>
        <dbReference type="SAM" id="SignalP"/>
    </source>
</evidence>
<comment type="caution">
    <text evidence="3">The sequence shown here is derived from an EMBL/GenBank/DDBJ whole genome shotgun (WGS) entry which is preliminary data.</text>
</comment>
<dbReference type="InterPro" id="IPR029018">
    <property type="entry name" value="Hex-like_dom2"/>
</dbReference>